<dbReference type="PANTHER" id="PTHR16207:SF1">
    <property type="entry name" value="PROTEIN TASOR"/>
    <property type="match status" value="1"/>
</dbReference>
<feature type="region of interest" description="Disordered" evidence="1">
    <location>
        <begin position="137"/>
        <end position="160"/>
    </location>
</feature>
<comment type="caution">
    <text evidence="2">The sequence shown here is derived from an EMBL/GenBank/DDBJ whole genome shotgun (WGS) entry which is preliminary data.</text>
</comment>
<protein>
    <submittedName>
        <fullName evidence="2">Uncharacterized protein</fullName>
    </submittedName>
</protein>
<gene>
    <name evidence="2" type="ORF">M9458_045522</name>
</gene>
<reference evidence="2 3" key="1">
    <citation type="submission" date="2024-05" db="EMBL/GenBank/DDBJ databases">
        <title>Genome sequencing and assembly of Indian major carp, Cirrhinus mrigala (Hamilton, 1822).</title>
        <authorList>
            <person name="Mohindra V."/>
            <person name="Chowdhury L.M."/>
            <person name="Lal K."/>
            <person name="Jena J.K."/>
        </authorList>
    </citation>
    <scope>NUCLEOTIDE SEQUENCE [LARGE SCALE GENOMIC DNA]</scope>
    <source>
        <strain evidence="2">CM1030</strain>
        <tissue evidence="2">Blood</tissue>
    </source>
</reference>
<dbReference type="EMBL" id="JAMKFB020000022">
    <property type="protein sequence ID" value="KAL0161797.1"/>
    <property type="molecule type" value="Genomic_DNA"/>
</dbReference>
<proteinExistence type="predicted"/>
<dbReference type="Proteomes" id="UP001529510">
    <property type="component" value="Unassembled WGS sequence"/>
</dbReference>
<dbReference type="InterPro" id="IPR046432">
    <property type="entry name" value="TASOR"/>
</dbReference>
<feature type="non-terminal residue" evidence="2">
    <location>
        <position position="1"/>
    </location>
</feature>
<organism evidence="2 3">
    <name type="scientific">Cirrhinus mrigala</name>
    <name type="common">Mrigala</name>
    <dbReference type="NCBI Taxonomy" id="683832"/>
    <lineage>
        <taxon>Eukaryota</taxon>
        <taxon>Metazoa</taxon>
        <taxon>Chordata</taxon>
        <taxon>Craniata</taxon>
        <taxon>Vertebrata</taxon>
        <taxon>Euteleostomi</taxon>
        <taxon>Actinopterygii</taxon>
        <taxon>Neopterygii</taxon>
        <taxon>Teleostei</taxon>
        <taxon>Ostariophysi</taxon>
        <taxon>Cypriniformes</taxon>
        <taxon>Cyprinidae</taxon>
        <taxon>Labeoninae</taxon>
        <taxon>Labeonini</taxon>
        <taxon>Cirrhinus</taxon>
    </lineage>
</organism>
<sequence length="160" mass="18328">PVLSEHHSPIMPQHDSFISALHYALNKARGEPPADLSAAIEQQVYDYLTNLREGKPLQRIRTDYDPKLDVREKLFPAPRQKTNWESFMRPYIYKPVVFTMLLENVKKKTDVSAGKTAPHNDPEKVKELLKLIQLNKKNSKGKAGDSEATEDAYTLKRKVD</sequence>
<keyword evidence="3" id="KW-1185">Reference proteome</keyword>
<dbReference type="PANTHER" id="PTHR16207">
    <property type="entry name" value="SET DOMAIN-CONTAINING PROTEIN"/>
    <property type="match status" value="1"/>
</dbReference>
<evidence type="ECO:0000313" key="2">
    <source>
        <dbReference type="EMBL" id="KAL0161797.1"/>
    </source>
</evidence>
<evidence type="ECO:0000313" key="3">
    <source>
        <dbReference type="Proteomes" id="UP001529510"/>
    </source>
</evidence>
<name>A0ABD0NJE5_CIRMR</name>
<feature type="non-terminal residue" evidence="2">
    <location>
        <position position="160"/>
    </location>
</feature>
<accession>A0ABD0NJE5</accession>
<dbReference type="AlphaFoldDB" id="A0ABD0NJE5"/>
<evidence type="ECO:0000256" key="1">
    <source>
        <dbReference type="SAM" id="MobiDB-lite"/>
    </source>
</evidence>